<dbReference type="InterPro" id="IPR035986">
    <property type="entry name" value="PKD_dom_sf"/>
</dbReference>
<feature type="chain" id="PRO_5015838831" description="Secretion system C-terminal sorting domain-containing protein" evidence="1">
    <location>
        <begin position="24"/>
        <end position="2023"/>
    </location>
</feature>
<dbReference type="InterPro" id="IPR013783">
    <property type="entry name" value="Ig-like_fold"/>
</dbReference>
<keyword evidence="5" id="KW-1185">Reference proteome</keyword>
<evidence type="ECO:0000259" key="2">
    <source>
        <dbReference type="Pfam" id="PF18962"/>
    </source>
</evidence>
<evidence type="ECO:0000256" key="1">
    <source>
        <dbReference type="SAM" id="SignalP"/>
    </source>
</evidence>
<keyword evidence="1" id="KW-0732">Signal</keyword>
<feature type="domain" description="Secretion system C-terminal sorting" evidence="2">
    <location>
        <begin position="1953"/>
        <end position="2013"/>
    </location>
</feature>
<reference evidence="4 5" key="1">
    <citation type="submission" date="2018-06" db="EMBL/GenBank/DDBJ databases">
        <title>Mucibacter soli gen. nov., sp. nov., a new member of the family Chitinophagaceae producing mucin.</title>
        <authorList>
            <person name="Kim M.-K."/>
            <person name="Park S."/>
            <person name="Kim T.-S."/>
            <person name="Joung Y."/>
            <person name="Han J.-H."/>
            <person name="Kim S.B."/>
        </authorList>
    </citation>
    <scope>NUCLEOTIDE SEQUENCE [LARGE SCALE GENOMIC DNA]</scope>
    <source>
        <strain evidence="4 5">R1-15</strain>
    </source>
</reference>
<protein>
    <recommendedName>
        <fullName evidence="6">Secretion system C-terminal sorting domain-containing protein</fullName>
    </recommendedName>
</protein>
<dbReference type="Proteomes" id="UP000248745">
    <property type="component" value="Unassembled WGS sequence"/>
</dbReference>
<evidence type="ECO:0000259" key="3">
    <source>
        <dbReference type="Pfam" id="PF19081"/>
    </source>
</evidence>
<dbReference type="InterPro" id="IPR006626">
    <property type="entry name" value="PbH1"/>
</dbReference>
<feature type="domain" description="Ig-like" evidence="3">
    <location>
        <begin position="1062"/>
        <end position="1127"/>
    </location>
</feature>
<name>A0A2W2B7P9_9BACT</name>
<proteinExistence type="predicted"/>
<feature type="domain" description="Ig-like" evidence="3">
    <location>
        <begin position="1480"/>
        <end position="1544"/>
    </location>
</feature>
<dbReference type="RefSeq" id="WP_110999800.1">
    <property type="nucleotide sequence ID" value="NZ_QKTW01000020.1"/>
</dbReference>
<dbReference type="InterPro" id="IPR026444">
    <property type="entry name" value="Secre_tail"/>
</dbReference>
<dbReference type="InterPro" id="IPR044023">
    <property type="entry name" value="Ig_7"/>
</dbReference>
<feature type="signal peptide" evidence="1">
    <location>
        <begin position="1"/>
        <end position="23"/>
    </location>
</feature>
<dbReference type="Pfam" id="PF19081">
    <property type="entry name" value="Ig_7"/>
    <property type="match status" value="2"/>
</dbReference>
<gene>
    <name evidence="4" type="ORF">DN068_15240</name>
</gene>
<sequence>MNRKFRIGAFLLVGLLSWSESKAQLTGTITVPSATYPDLTTVIGALNTQGVGTGGVVINITASNPQSAPTGGYLLGSATLNSSATAANPITINGNNNTVTANVGTSTTTDGIFIIQGVDYLTINGLNLADPNTASPTAEMEWGYALLKLNNTAPFDGCQNVTIKNCTITMNKANTASVGIYSGNHTAAATTALTITATTDAMNNGTFTGNTIQNTFVGIKLTGFAAPSPYSLYDQNNVIGAAGGGNTVLNLAPGSSANGSSAGIWLVNQNNANASYNTIDNAGGGGSGAAYTSYGIFHSTGVTSSFTANQNSITSTIYTLPGGANTVYGINSAATGTVSISNNTFQLNTPAAVNVFGAYYSILSSGANNLTEQNNNFSNSFGIVSPSTMGFISNSGNLTTTAQGNTVSNLSFASNSSATFYCYNSSGTGTNGSETISGNTFSNISGAPGLSMYGFYSFLSNANKTVLNNTVSNISGGSLTGFDIESGNVVSVTANSVNNMSGIGNSGGSGNVFGMKLAVSASLSTAQMNASQNTIAGLKDTCTASNVYGVQVVTGMAVNLYSNKIYNLENTGRSTGAGTNANVYGIYINNGTQNNVYNNFVSDLRDTGTVGYSTIFGIYENGGVSNLYYNTINLGSAAPLTGVGVTGISYLATAATNNIQNNIINIKATAGAGNNVAAIRRGVAGTAGIAPTAANFNVGNNIYYVTPAANNYIYAEGTTNATLVNAYAVSGVTANTAANIFNDPAFNTGCSVYKQFMAGRENGSFTENNLSAAGTGLFAPSGSSYAKSAATGSTTIPITTDYNGSTRATPADIGALQFTGTAISTVTPTIVFTALPTTVYCNNGQILTANITTTAGSINTTAGTAPRLYYKKATENNSFGNYPTDNTSVFNGWKYVEATGTAPNFTFNIDYTKLNSPIAIGDSISYFAVAQDNAATPRVGIYAAALASCPVSVNLTSAAAPVSATPAPFGYKLAALPSFAALATPDTVCVSGFSTIKMNTLPLGMQVQWQMNNGSGYTSITGATNTTYITPTLTSTVKYQAVLNCGSTVAATTLPDTVFVSNPTVTGTTPGNHCGAGTVVLQATGNAGANFNWYAASTAGAPLGTGASFTTAPISATTTFYVGAALGTNTLSTGISSTTSLTTASTTTGLVFDAAAPFVLKSVSVYVIGTAAGTVSVSLMDATGTNMLQMQTFNVNVGTSASPVRNDLPLNFSVPVGTGMRLLLTAKSTTVTGVLRDLSGLSFPYTVPNVMSITGGVSTATGTPVTTSYYDFYDWKVGVVCESARTPVVANITSSLPFSVSTAQTVCNNNIATISVTSPTANFSNYSWAPIANLYTDAAATIPYTGNSATTVYAKTTTPGNTNYIATASDPVSQCGAIDTGKVFVQPSAATVTSPLFNFCGSGSSVMTLTAAGNAPVSNIQWQNSPTGTTFTDIAGATSNTFTTPTLTATTYYRTQLKNSAGTACLQILDTVHIYNAQIVSNTPATRCGTGTVTLAATGSADATLNWYTSATGYTLAGTGASFTTPVLNSTTTYYVTAHNEAGSESIPSPTANDSTSNLTLSGGGLFFTVNTPATIRTVKIYPYSINTVPASIQIKITDSSNNVLFTGPLYTFTCGPNAGPQTVPVNISLLPRHYKMEMVSSGISYMRITTPNIGALSYPYSAPSGAIDITASYLATANTTYYMWFYNWDVTTGCNSTRVPVVATITTPPAFTITPAAPAICTGDTAHVSVSSANTGYTYNWTPGNLSGTTQALSPAGTTKYYVTGSDNSGGTNNGCVRVDSVTVMVNPRPNNALSLIGPSTFCPTDSTRLQAVGTFNCGFKWYNNGTLIPGANQPAYYAHTAGSYTVVITDTVSTCSATSAPKVITVYSTITPVVSASGATFTATGGTFTSYQWKLDGTDIPGATNVTYTATQPGQYTVVVTDANGCSTASLPYAYNVGIVNVTVAADMIKVYPNPVSTKVYIDAPVAVNVSLQSLDGKQILQQKNAKEIDMNDLADGVYMIRITDGNGQLIKVDKLVKTNR</sequence>
<evidence type="ECO:0008006" key="6">
    <source>
        <dbReference type="Google" id="ProtNLM"/>
    </source>
</evidence>
<organism evidence="4 5">
    <name type="scientific">Taibaiella soli</name>
    <dbReference type="NCBI Taxonomy" id="1649169"/>
    <lineage>
        <taxon>Bacteria</taxon>
        <taxon>Pseudomonadati</taxon>
        <taxon>Bacteroidota</taxon>
        <taxon>Chitinophagia</taxon>
        <taxon>Chitinophagales</taxon>
        <taxon>Chitinophagaceae</taxon>
        <taxon>Taibaiella</taxon>
    </lineage>
</organism>
<dbReference type="SMART" id="SM00710">
    <property type="entry name" value="PbH1"/>
    <property type="match status" value="9"/>
</dbReference>
<evidence type="ECO:0000313" key="4">
    <source>
        <dbReference type="EMBL" id="PZF71987.1"/>
    </source>
</evidence>
<dbReference type="EMBL" id="QKTW01000020">
    <property type="protein sequence ID" value="PZF71987.1"/>
    <property type="molecule type" value="Genomic_DNA"/>
</dbReference>
<dbReference type="NCBIfam" id="TIGR04183">
    <property type="entry name" value="Por_Secre_tail"/>
    <property type="match status" value="1"/>
</dbReference>
<dbReference type="Gene3D" id="2.60.40.10">
    <property type="entry name" value="Immunoglobulins"/>
    <property type="match status" value="1"/>
</dbReference>
<evidence type="ECO:0000313" key="5">
    <source>
        <dbReference type="Proteomes" id="UP000248745"/>
    </source>
</evidence>
<dbReference type="Pfam" id="PF18962">
    <property type="entry name" value="Por_Secre_tail"/>
    <property type="match status" value="1"/>
</dbReference>
<dbReference type="SUPFAM" id="SSF49299">
    <property type="entry name" value="PKD domain"/>
    <property type="match status" value="1"/>
</dbReference>
<accession>A0A2W2B7P9</accession>
<comment type="caution">
    <text evidence="4">The sequence shown here is derived from an EMBL/GenBank/DDBJ whole genome shotgun (WGS) entry which is preliminary data.</text>
</comment>
<dbReference type="OrthoDB" id="602856at2"/>